<gene>
    <name evidence="1" type="ORF">LMG28614_04474</name>
</gene>
<reference evidence="1 2" key="1">
    <citation type="submission" date="2020-04" db="EMBL/GenBank/DDBJ databases">
        <authorList>
            <person name="De Canck E."/>
        </authorList>
    </citation>
    <scope>NUCLEOTIDE SEQUENCE [LARGE SCALE GENOMIC DNA]</scope>
    <source>
        <strain evidence="1 2">LMG 28614</strain>
    </source>
</reference>
<dbReference type="RefSeq" id="WP_175151583.1">
    <property type="nucleotide sequence ID" value="NZ_CADIKK010000021.1"/>
</dbReference>
<dbReference type="Proteomes" id="UP000494365">
    <property type="component" value="Unassembled WGS sequence"/>
</dbReference>
<name>A0A6S7BFL7_9BURK</name>
<keyword evidence="2" id="KW-1185">Reference proteome</keyword>
<sequence>MIPEVPRLAEVLQDRERFETFARGMLARGWVSDEELHISRAVIVKLPTPNELESLCEKFGSPDLADLHYNSVAFKHDGGFVYYLYDMKRFDSAPDLVADLKYHGIEVQWR</sequence>
<protein>
    <submittedName>
        <fullName evidence="1">Uncharacterized protein</fullName>
    </submittedName>
</protein>
<evidence type="ECO:0000313" key="1">
    <source>
        <dbReference type="EMBL" id="CAB3796930.1"/>
    </source>
</evidence>
<dbReference type="AlphaFoldDB" id="A0A6S7BFL7"/>
<accession>A0A6S7BFL7</accession>
<proteinExistence type="predicted"/>
<evidence type="ECO:0000313" key="2">
    <source>
        <dbReference type="Proteomes" id="UP000494365"/>
    </source>
</evidence>
<dbReference type="EMBL" id="CADIKK010000021">
    <property type="protein sequence ID" value="CAB3796930.1"/>
    <property type="molecule type" value="Genomic_DNA"/>
</dbReference>
<organism evidence="1 2">
    <name type="scientific">Paraburkholderia ultramafica</name>
    <dbReference type="NCBI Taxonomy" id="1544867"/>
    <lineage>
        <taxon>Bacteria</taxon>
        <taxon>Pseudomonadati</taxon>
        <taxon>Pseudomonadota</taxon>
        <taxon>Betaproteobacteria</taxon>
        <taxon>Burkholderiales</taxon>
        <taxon>Burkholderiaceae</taxon>
        <taxon>Paraburkholderia</taxon>
    </lineage>
</organism>